<accession>A0ABZ1N3F7</accession>
<keyword evidence="2" id="KW-0285">Flavoprotein</keyword>
<feature type="region of interest" description="Disordered" evidence="5">
    <location>
        <begin position="531"/>
        <end position="554"/>
    </location>
</feature>
<dbReference type="RefSeq" id="WP_405146793.1">
    <property type="nucleotide sequence ID" value="NZ_CP109527.1"/>
</dbReference>
<feature type="domain" description="FAD-dependent oxidoreductase 2 FAD-binding" evidence="6">
    <location>
        <begin position="15"/>
        <end position="509"/>
    </location>
</feature>
<comment type="cofactor">
    <cofactor evidence="1">
        <name>FAD</name>
        <dbReference type="ChEBI" id="CHEBI:57692"/>
    </cofactor>
</comment>
<evidence type="ECO:0000256" key="5">
    <source>
        <dbReference type="SAM" id="MobiDB-lite"/>
    </source>
</evidence>
<gene>
    <name evidence="7" type="ORF">OG308_24305</name>
</gene>
<dbReference type="PANTHER" id="PTHR43400:SF10">
    <property type="entry name" value="3-OXOSTEROID 1-DEHYDROGENASE"/>
    <property type="match status" value="1"/>
</dbReference>
<evidence type="ECO:0000313" key="7">
    <source>
        <dbReference type="EMBL" id="WTY34425.1"/>
    </source>
</evidence>
<protein>
    <submittedName>
        <fullName evidence="7">FAD-binding protein</fullName>
    </submittedName>
</protein>
<dbReference type="Pfam" id="PF00890">
    <property type="entry name" value="FAD_binding_2"/>
    <property type="match status" value="1"/>
</dbReference>
<evidence type="ECO:0000256" key="3">
    <source>
        <dbReference type="ARBA" id="ARBA00022827"/>
    </source>
</evidence>
<dbReference type="SUPFAM" id="SSF56425">
    <property type="entry name" value="Succinate dehydrogenase/fumarate reductase flavoprotein, catalytic domain"/>
    <property type="match status" value="1"/>
</dbReference>
<sequence length="554" mass="58515">MVRRSLAGQPQSDYDVVIVGFGVAGASAAIEAADAGARVLVLDRGYGGGAAALSGGVIYAGGGTRHQRAAGVRDTPQNMFDYLRQEVAGVVSDETLRQFCESSPALIDWLEQQGARFEGSLQPYKASYTSDSHYLYYSGNETAWPYNLTAVPAARGHRQVAKGVQSGHLLATSLCRSAIAKGAEFKPLSRVSELVIEDGVVVGVTYRSMNLDAGAGDSHRTLSKYAGKLGNWVPPVGARINAKIETLWQQNAVETTVRADSVILAAGGFVLDPEMMSAHAGPFQDPGLLRLGTVGDDGTGIKLGVSAGGKTANLDRLAAWRFLSPPSAFLEGVTVGPTGARIINEDVYGARLAEAMITEHRAQGFLILDAKTWKKAGGQIRKQCRQAFQFPQTMYLFTAGNKKADTLEELARKIGVPVDGLIQTVRAYNDGIRSGDGDPAHKAPGLCTAIEQGPFRAVDISIKNSSLYPATVFTLGGLRVSESSGLVLDSEEKPIAGLYAAGRCAIGICSHSYVSGLSLADGVFSGRRAGAHATTSAQQPARRRSSKKEPTAQL</sequence>
<dbReference type="PANTHER" id="PTHR43400">
    <property type="entry name" value="FUMARATE REDUCTASE"/>
    <property type="match status" value="1"/>
</dbReference>
<dbReference type="NCBIfam" id="NF005513">
    <property type="entry name" value="PRK07121.1-6"/>
    <property type="match status" value="1"/>
</dbReference>
<evidence type="ECO:0000256" key="2">
    <source>
        <dbReference type="ARBA" id="ARBA00022630"/>
    </source>
</evidence>
<dbReference type="InterPro" id="IPR036188">
    <property type="entry name" value="FAD/NAD-bd_sf"/>
</dbReference>
<dbReference type="Gene3D" id="3.50.50.60">
    <property type="entry name" value="FAD/NAD(P)-binding domain"/>
    <property type="match status" value="3"/>
</dbReference>
<reference evidence="7 8" key="1">
    <citation type="submission" date="2022-10" db="EMBL/GenBank/DDBJ databases">
        <title>The complete genomes of actinobacterial strains from the NBC collection.</title>
        <authorList>
            <person name="Joergensen T.S."/>
            <person name="Alvarez Arevalo M."/>
            <person name="Sterndorff E.B."/>
            <person name="Faurdal D."/>
            <person name="Vuksanovic O."/>
            <person name="Mourched A.-S."/>
            <person name="Charusanti P."/>
            <person name="Shaw S."/>
            <person name="Blin K."/>
            <person name="Weber T."/>
        </authorList>
    </citation>
    <scope>NUCLEOTIDE SEQUENCE [LARGE SCALE GENOMIC DNA]</scope>
    <source>
        <strain evidence="7 8">NBC_01413</strain>
    </source>
</reference>
<dbReference type="SUPFAM" id="SSF51905">
    <property type="entry name" value="FAD/NAD(P)-binding domain"/>
    <property type="match status" value="1"/>
</dbReference>
<dbReference type="EMBL" id="CP109527">
    <property type="protein sequence ID" value="WTY34425.1"/>
    <property type="molecule type" value="Genomic_DNA"/>
</dbReference>
<name>A0ABZ1N3F7_9NOCA</name>
<keyword evidence="4" id="KW-0560">Oxidoreductase</keyword>
<proteinExistence type="predicted"/>
<dbReference type="InterPro" id="IPR003953">
    <property type="entry name" value="FAD-dep_OxRdtase_2_FAD-bd"/>
</dbReference>
<organism evidence="7 8">
    <name type="scientific">Nocardia salmonicida</name>
    <dbReference type="NCBI Taxonomy" id="53431"/>
    <lineage>
        <taxon>Bacteria</taxon>
        <taxon>Bacillati</taxon>
        <taxon>Actinomycetota</taxon>
        <taxon>Actinomycetes</taxon>
        <taxon>Mycobacteriales</taxon>
        <taxon>Nocardiaceae</taxon>
        <taxon>Nocardia</taxon>
    </lineage>
</organism>
<evidence type="ECO:0000313" key="8">
    <source>
        <dbReference type="Proteomes" id="UP001621418"/>
    </source>
</evidence>
<evidence type="ECO:0000256" key="1">
    <source>
        <dbReference type="ARBA" id="ARBA00001974"/>
    </source>
</evidence>
<keyword evidence="8" id="KW-1185">Reference proteome</keyword>
<keyword evidence="3" id="KW-0274">FAD</keyword>
<dbReference type="Proteomes" id="UP001621418">
    <property type="component" value="Chromosome"/>
</dbReference>
<dbReference type="InterPro" id="IPR050315">
    <property type="entry name" value="FAD-oxidoreductase_2"/>
</dbReference>
<dbReference type="NCBIfam" id="NF005511">
    <property type="entry name" value="PRK07121.1-4"/>
    <property type="match status" value="1"/>
</dbReference>
<dbReference type="InterPro" id="IPR027477">
    <property type="entry name" value="Succ_DH/fumarate_Rdtase_cat_sf"/>
</dbReference>
<dbReference type="Gene3D" id="3.90.700.10">
    <property type="entry name" value="Succinate dehydrogenase/fumarate reductase flavoprotein, catalytic domain"/>
    <property type="match status" value="1"/>
</dbReference>
<evidence type="ECO:0000256" key="4">
    <source>
        <dbReference type="ARBA" id="ARBA00023002"/>
    </source>
</evidence>
<evidence type="ECO:0000259" key="6">
    <source>
        <dbReference type="Pfam" id="PF00890"/>
    </source>
</evidence>